<reference evidence="5" key="2">
    <citation type="submission" date="2020-09" db="EMBL/GenBank/DDBJ databases">
        <authorList>
            <person name="Sun Q."/>
            <person name="Zhou Y."/>
        </authorList>
    </citation>
    <scope>NUCLEOTIDE SEQUENCE</scope>
    <source>
        <strain evidence="5">CGMCC 4.7308</strain>
    </source>
</reference>
<protein>
    <submittedName>
        <fullName evidence="5">Calcium-binding protein</fullName>
    </submittedName>
</protein>
<evidence type="ECO:0000313" key="5">
    <source>
        <dbReference type="EMBL" id="GGL99509.1"/>
    </source>
</evidence>
<accession>A0A917WFX0</accession>
<dbReference type="PANTHER" id="PTHR10907">
    <property type="entry name" value="REGUCALCIN"/>
    <property type="match status" value="1"/>
</dbReference>
<evidence type="ECO:0000259" key="4">
    <source>
        <dbReference type="Pfam" id="PF08450"/>
    </source>
</evidence>
<dbReference type="EMBL" id="BMNA01000003">
    <property type="protein sequence ID" value="GGL99509.1"/>
    <property type="molecule type" value="Genomic_DNA"/>
</dbReference>
<dbReference type="AlphaFoldDB" id="A0A917WFX0"/>
<dbReference type="PANTHER" id="PTHR10907:SF47">
    <property type="entry name" value="REGUCALCIN"/>
    <property type="match status" value="1"/>
</dbReference>
<dbReference type="Proteomes" id="UP000655208">
    <property type="component" value="Unassembled WGS sequence"/>
</dbReference>
<dbReference type="InterPro" id="IPR013658">
    <property type="entry name" value="SGL"/>
</dbReference>
<feature type="binding site" evidence="3">
    <location>
        <position position="21"/>
    </location>
    <ligand>
        <name>a divalent metal cation</name>
        <dbReference type="ChEBI" id="CHEBI:60240"/>
    </ligand>
</feature>
<evidence type="ECO:0000256" key="2">
    <source>
        <dbReference type="PIRSR" id="PIRSR605511-1"/>
    </source>
</evidence>
<keyword evidence="3" id="KW-0862">Zinc</keyword>
<feature type="binding site" evidence="3">
    <location>
        <position position="105"/>
    </location>
    <ligand>
        <name>substrate</name>
    </ligand>
</feature>
<dbReference type="GO" id="GO:0019853">
    <property type="term" value="P:L-ascorbic acid biosynthetic process"/>
    <property type="evidence" value="ECO:0007669"/>
    <property type="project" value="TreeGrafter"/>
</dbReference>
<keyword evidence="3" id="KW-0479">Metal-binding</keyword>
<name>A0A917WFX0_9ACTN</name>
<evidence type="ECO:0000256" key="3">
    <source>
        <dbReference type="PIRSR" id="PIRSR605511-2"/>
    </source>
</evidence>
<dbReference type="PRINTS" id="PR01790">
    <property type="entry name" value="SMP30FAMILY"/>
</dbReference>
<dbReference type="Pfam" id="PF08450">
    <property type="entry name" value="SGL"/>
    <property type="match status" value="1"/>
</dbReference>
<evidence type="ECO:0000256" key="1">
    <source>
        <dbReference type="ARBA" id="ARBA00008853"/>
    </source>
</evidence>
<dbReference type="SUPFAM" id="SSF63829">
    <property type="entry name" value="Calcium-dependent phosphotriesterase"/>
    <property type="match status" value="1"/>
</dbReference>
<dbReference type="Gene3D" id="2.120.10.30">
    <property type="entry name" value="TolB, C-terminal domain"/>
    <property type="match status" value="1"/>
</dbReference>
<feature type="binding site" evidence="3">
    <location>
        <position position="103"/>
    </location>
    <ligand>
        <name>substrate</name>
    </ligand>
</feature>
<dbReference type="RefSeq" id="WP_188941292.1">
    <property type="nucleotide sequence ID" value="NZ_BMNA01000003.1"/>
</dbReference>
<organism evidence="5 6">
    <name type="scientific">Nakamurella endophytica</name>
    <dbReference type="NCBI Taxonomy" id="1748367"/>
    <lineage>
        <taxon>Bacteria</taxon>
        <taxon>Bacillati</taxon>
        <taxon>Actinomycetota</taxon>
        <taxon>Actinomycetes</taxon>
        <taxon>Nakamurellales</taxon>
        <taxon>Nakamurellaceae</taxon>
        <taxon>Nakamurella</taxon>
    </lineage>
</organism>
<feature type="binding site" evidence="3">
    <location>
        <position position="151"/>
    </location>
    <ligand>
        <name>a divalent metal cation</name>
        <dbReference type="ChEBI" id="CHEBI:60240"/>
    </ligand>
</feature>
<proteinExistence type="inferred from homology"/>
<dbReference type="InterPro" id="IPR005511">
    <property type="entry name" value="SMP-30"/>
</dbReference>
<dbReference type="InterPro" id="IPR011042">
    <property type="entry name" value="6-blade_b-propeller_TolB-like"/>
</dbReference>
<comment type="similarity">
    <text evidence="1">Belongs to the SMP-30/CGR1 family.</text>
</comment>
<feature type="active site" description="Proton donor/acceptor" evidence="2">
    <location>
        <position position="198"/>
    </location>
</feature>
<keyword evidence="6" id="KW-1185">Reference proteome</keyword>
<comment type="cofactor">
    <cofactor evidence="3">
        <name>Zn(2+)</name>
        <dbReference type="ChEBI" id="CHEBI:29105"/>
    </cofactor>
    <text evidence="3">Binds 1 divalent metal cation per subunit.</text>
</comment>
<comment type="caution">
    <text evidence="5">The sequence shown here is derived from an EMBL/GenBank/DDBJ whole genome shotgun (WGS) entry which is preliminary data.</text>
</comment>
<reference evidence="5" key="1">
    <citation type="journal article" date="2014" name="Int. J. Syst. Evol. Microbiol.">
        <title>Complete genome sequence of Corynebacterium casei LMG S-19264T (=DSM 44701T), isolated from a smear-ripened cheese.</title>
        <authorList>
            <consortium name="US DOE Joint Genome Institute (JGI-PGF)"/>
            <person name="Walter F."/>
            <person name="Albersmeier A."/>
            <person name="Kalinowski J."/>
            <person name="Ruckert C."/>
        </authorList>
    </citation>
    <scope>NUCLEOTIDE SEQUENCE</scope>
    <source>
        <strain evidence="5">CGMCC 4.7308</strain>
    </source>
</reference>
<sequence>MSGVRTLRPEVAHRVGAELGEGPVWDARRGELLFVDILAGRLHRAGAEGVATLLELDQNLGAALPAADGSVLLVTRSGFRVLDRDSGTTGTLLDVLGDRRDLRFNDAKVDPAGRCLAGTLSLVDAERDCALLVLSDGPRVDTVVPDVGLSNGLGWSPDGRRLYYADTKSGAVAAYLYDPDTGRVGDAAPFAPDLGSPDGLCVDGTGAVWVALWDGSQVRRFTPDGRLDTVLELPVPHVTSCAFGDDDGQTLYITTARSGLSAADLARTPQAGDVFAVRPGVGAPPAVPWRPVAVGVDGTEGR</sequence>
<feature type="binding site" evidence="3">
    <location>
        <position position="198"/>
    </location>
    <ligand>
        <name>a divalent metal cation</name>
        <dbReference type="ChEBI" id="CHEBI:60240"/>
    </ligand>
</feature>
<feature type="domain" description="SMP-30/Gluconolactonase/LRE-like region" evidence="4">
    <location>
        <begin position="19"/>
        <end position="257"/>
    </location>
</feature>
<gene>
    <name evidence="5" type="ORF">GCM10011594_19360</name>
</gene>
<evidence type="ECO:0000313" key="6">
    <source>
        <dbReference type="Proteomes" id="UP000655208"/>
    </source>
</evidence>
<dbReference type="GO" id="GO:0004341">
    <property type="term" value="F:gluconolactonase activity"/>
    <property type="evidence" value="ECO:0007669"/>
    <property type="project" value="TreeGrafter"/>
</dbReference>
<dbReference type="GO" id="GO:0005509">
    <property type="term" value="F:calcium ion binding"/>
    <property type="evidence" value="ECO:0007669"/>
    <property type="project" value="TreeGrafter"/>
</dbReference>